<name>A0A9K3NCS7_HELAN</name>
<keyword evidence="2" id="KW-1185">Reference proteome</keyword>
<evidence type="ECO:0000313" key="2">
    <source>
        <dbReference type="Proteomes" id="UP000215914"/>
    </source>
</evidence>
<accession>A0A9K3NCS7</accession>
<evidence type="ECO:0000313" key="1">
    <source>
        <dbReference type="EMBL" id="KAF5795544.1"/>
    </source>
</evidence>
<organism evidence="1 2">
    <name type="scientific">Helianthus annuus</name>
    <name type="common">Common sunflower</name>
    <dbReference type="NCBI Taxonomy" id="4232"/>
    <lineage>
        <taxon>Eukaryota</taxon>
        <taxon>Viridiplantae</taxon>
        <taxon>Streptophyta</taxon>
        <taxon>Embryophyta</taxon>
        <taxon>Tracheophyta</taxon>
        <taxon>Spermatophyta</taxon>
        <taxon>Magnoliopsida</taxon>
        <taxon>eudicotyledons</taxon>
        <taxon>Gunneridae</taxon>
        <taxon>Pentapetalae</taxon>
        <taxon>asterids</taxon>
        <taxon>campanulids</taxon>
        <taxon>Asterales</taxon>
        <taxon>Asteraceae</taxon>
        <taxon>Asteroideae</taxon>
        <taxon>Heliantheae alliance</taxon>
        <taxon>Heliantheae</taxon>
        <taxon>Helianthus</taxon>
    </lineage>
</organism>
<comment type="caution">
    <text evidence="1">The sequence shown here is derived from an EMBL/GenBank/DDBJ whole genome shotgun (WGS) entry which is preliminary data.</text>
</comment>
<dbReference type="AlphaFoldDB" id="A0A9K3NCS7"/>
<sequence length="66" mass="8087">MMKNELYMRDFLLLGSDTNCRIEFRPKRVVRKSSTPFQRRKQRNGCVHSLYHTLNLLYIDFTMFRL</sequence>
<dbReference type="EMBL" id="MNCJ02000323">
    <property type="protein sequence ID" value="KAF5795544.1"/>
    <property type="molecule type" value="Genomic_DNA"/>
</dbReference>
<reference evidence="1" key="2">
    <citation type="submission" date="2020-06" db="EMBL/GenBank/DDBJ databases">
        <title>Helianthus annuus Genome sequencing and assembly Release 2.</title>
        <authorList>
            <person name="Gouzy J."/>
            <person name="Langlade N."/>
            <person name="Munos S."/>
        </authorList>
    </citation>
    <scope>NUCLEOTIDE SEQUENCE</scope>
    <source>
        <tissue evidence="1">Leaves</tissue>
    </source>
</reference>
<dbReference type="Proteomes" id="UP000215914">
    <property type="component" value="Unassembled WGS sequence"/>
</dbReference>
<proteinExistence type="predicted"/>
<dbReference type="Gramene" id="mRNA:HanXRQr2_Chr08g0340931">
    <property type="protein sequence ID" value="CDS:HanXRQr2_Chr08g0340931.1"/>
    <property type="gene ID" value="HanXRQr2_Chr08g0340931"/>
</dbReference>
<protein>
    <submittedName>
        <fullName evidence="1">Uncharacterized protein</fullName>
    </submittedName>
</protein>
<gene>
    <name evidence="1" type="ORF">HanXRQr2_Chr08g0340931</name>
</gene>
<reference evidence="1" key="1">
    <citation type="journal article" date="2017" name="Nature">
        <title>The sunflower genome provides insights into oil metabolism, flowering and Asterid evolution.</title>
        <authorList>
            <person name="Badouin H."/>
            <person name="Gouzy J."/>
            <person name="Grassa C.J."/>
            <person name="Murat F."/>
            <person name="Staton S.E."/>
            <person name="Cottret L."/>
            <person name="Lelandais-Briere C."/>
            <person name="Owens G.L."/>
            <person name="Carrere S."/>
            <person name="Mayjonade B."/>
            <person name="Legrand L."/>
            <person name="Gill N."/>
            <person name="Kane N.C."/>
            <person name="Bowers J.E."/>
            <person name="Hubner S."/>
            <person name="Bellec A."/>
            <person name="Berard A."/>
            <person name="Berges H."/>
            <person name="Blanchet N."/>
            <person name="Boniface M.C."/>
            <person name="Brunel D."/>
            <person name="Catrice O."/>
            <person name="Chaidir N."/>
            <person name="Claudel C."/>
            <person name="Donnadieu C."/>
            <person name="Faraut T."/>
            <person name="Fievet G."/>
            <person name="Helmstetter N."/>
            <person name="King M."/>
            <person name="Knapp S.J."/>
            <person name="Lai Z."/>
            <person name="Le Paslier M.C."/>
            <person name="Lippi Y."/>
            <person name="Lorenzon L."/>
            <person name="Mandel J.R."/>
            <person name="Marage G."/>
            <person name="Marchand G."/>
            <person name="Marquand E."/>
            <person name="Bret-Mestries E."/>
            <person name="Morien E."/>
            <person name="Nambeesan S."/>
            <person name="Nguyen T."/>
            <person name="Pegot-Espagnet P."/>
            <person name="Pouilly N."/>
            <person name="Raftis F."/>
            <person name="Sallet E."/>
            <person name="Schiex T."/>
            <person name="Thomas J."/>
            <person name="Vandecasteele C."/>
            <person name="Vares D."/>
            <person name="Vear F."/>
            <person name="Vautrin S."/>
            <person name="Crespi M."/>
            <person name="Mangin B."/>
            <person name="Burke J.M."/>
            <person name="Salse J."/>
            <person name="Munos S."/>
            <person name="Vincourt P."/>
            <person name="Rieseberg L.H."/>
            <person name="Langlade N.B."/>
        </authorList>
    </citation>
    <scope>NUCLEOTIDE SEQUENCE</scope>
    <source>
        <tissue evidence="1">Leaves</tissue>
    </source>
</reference>